<organism evidence="1 2">
    <name type="scientific">Haematococcus lacustris</name>
    <name type="common">Green alga</name>
    <name type="synonym">Haematococcus pluvialis</name>
    <dbReference type="NCBI Taxonomy" id="44745"/>
    <lineage>
        <taxon>Eukaryota</taxon>
        <taxon>Viridiplantae</taxon>
        <taxon>Chlorophyta</taxon>
        <taxon>core chlorophytes</taxon>
        <taxon>Chlorophyceae</taxon>
        <taxon>CS clade</taxon>
        <taxon>Chlamydomonadales</taxon>
        <taxon>Haematococcaceae</taxon>
        <taxon>Haematococcus</taxon>
    </lineage>
</organism>
<proteinExistence type="predicted"/>
<sequence length="13" mass="1541">MDFLEQVQAECLD</sequence>
<comment type="caution">
    <text evidence="1">The sequence shown here is derived from an EMBL/GenBank/DDBJ whole genome shotgun (WGS) entry which is preliminary data.</text>
</comment>
<keyword evidence="2" id="KW-1185">Reference proteome</keyword>
<name>A0A699ZH95_HAELA</name>
<dbReference type="EMBL" id="BLLF01001302">
    <property type="protein sequence ID" value="GFH18446.1"/>
    <property type="molecule type" value="Genomic_DNA"/>
</dbReference>
<reference evidence="1 2" key="1">
    <citation type="submission" date="2020-02" db="EMBL/GenBank/DDBJ databases">
        <title>Draft genome sequence of Haematococcus lacustris strain NIES-144.</title>
        <authorList>
            <person name="Morimoto D."/>
            <person name="Nakagawa S."/>
            <person name="Yoshida T."/>
            <person name="Sawayama S."/>
        </authorList>
    </citation>
    <scope>NUCLEOTIDE SEQUENCE [LARGE SCALE GENOMIC DNA]</scope>
    <source>
        <strain evidence="1 2">NIES-144</strain>
    </source>
</reference>
<feature type="non-terminal residue" evidence="1">
    <location>
        <position position="1"/>
    </location>
</feature>
<evidence type="ECO:0000313" key="2">
    <source>
        <dbReference type="Proteomes" id="UP000485058"/>
    </source>
</evidence>
<gene>
    <name evidence="1" type="ORF">HaLaN_15256</name>
</gene>
<dbReference type="Proteomes" id="UP000485058">
    <property type="component" value="Unassembled WGS sequence"/>
</dbReference>
<feature type="non-terminal residue" evidence="1">
    <location>
        <position position="13"/>
    </location>
</feature>
<protein>
    <submittedName>
        <fullName evidence="1">Uncharacterized protein</fullName>
    </submittedName>
</protein>
<accession>A0A699ZH95</accession>
<evidence type="ECO:0000313" key="1">
    <source>
        <dbReference type="EMBL" id="GFH18446.1"/>
    </source>
</evidence>